<dbReference type="InterPro" id="IPR036852">
    <property type="entry name" value="Peptidase_S8/S53_dom_sf"/>
</dbReference>
<evidence type="ECO:0000256" key="1">
    <source>
        <dbReference type="ARBA" id="ARBA00011073"/>
    </source>
</evidence>
<dbReference type="InterPro" id="IPR023828">
    <property type="entry name" value="Peptidase_S8_Ser-AS"/>
</dbReference>
<sequence>MTWANGRTVRAAGILPALALALATMVPALTSPTSAVAAPNPTPTPTRTPAPGPTPTPTDTADPGDDAGAGNAPVDPSRYLNNDCRNQYAGPASTAGQPWAQDRLQLDRLNSFATGRGVTVAVVDTGVDFRNRQLTPARAPHAASFVQDEDTPIPPWRDCAPSGHGTLVAGIIAARQTAGSGLRGVAPLADILTVRVAPGPEQGSAAALADGIRYAADNGADVINVSVVTGNEYDPLGQAVRYALDKGVVVVTAAGNTGGNQGNAEQWPAEFAAEKGYEGLIVVGAVDEQGKVADFSTTSVPVSVVAPGTNLTSTAPVTNYQRGQQGTSFAAPFVSGLAALLVEKYHHRLTPVQVKQLIEDTADHPGLDLPDRSYGYGMINPYEALTQLLPEAGTTRRPQTGPAIAPLPTPDDADSTPRTVALGVGGASVALTLLVLAGVAVARRGRARGWRPGADANAER</sequence>
<keyword evidence="8" id="KW-0472">Membrane</keyword>
<dbReference type="Gene3D" id="3.40.50.200">
    <property type="entry name" value="Peptidase S8/S53 domain"/>
    <property type="match status" value="1"/>
</dbReference>
<comment type="similarity">
    <text evidence="1 5 6">Belongs to the peptidase S8 family.</text>
</comment>
<dbReference type="AlphaFoldDB" id="A0A852Z4T1"/>
<dbReference type="InterPro" id="IPR015500">
    <property type="entry name" value="Peptidase_S8_subtilisin-rel"/>
</dbReference>
<protein>
    <submittedName>
        <fullName evidence="11">Type VII secretion-associated serine protease mycosin</fullName>
    </submittedName>
</protein>
<organism evidence="11 12">
    <name type="scientific">Actinopolymorpha rutila</name>
    <dbReference type="NCBI Taxonomy" id="446787"/>
    <lineage>
        <taxon>Bacteria</taxon>
        <taxon>Bacillati</taxon>
        <taxon>Actinomycetota</taxon>
        <taxon>Actinomycetes</taxon>
        <taxon>Propionibacteriales</taxon>
        <taxon>Actinopolymorphaceae</taxon>
        <taxon>Actinopolymorpha</taxon>
    </lineage>
</organism>
<dbReference type="PROSITE" id="PS51892">
    <property type="entry name" value="SUBTILASE"/>
    <property type="match status" value="1"/>
</dbReference>
<comment type="caution">
    <text evidence="11">The sequence shown here is derived from an EMBL/GenBank/DDBJ whole genome shotgun (WGS) entry which is preliminary data.</text>
</comment>
<dbReference type="GO" id="GO:0006508">
    <property type="term" value="P:proteolysis"/>
    <property type="evidence" value="ECO:0007669"/>
    <property type="project" value="UniProtKB-KW"/>
</dbReference>
<keyword evidence="3 5" id="KW-0378">Hydrolase</keyword>
<name>A0A852Z4T1_9ACTN</name>
<dbReference type="PRINTS" id="PR00723">
    <property type="entry name" value="SUBTILISIN"/>
</dbReference>
<evidence type="ECO:0000313" key="12">
    <source>
        <dbReference type="Proteomes" id="UP000579605"/>
    </source>
</evidence>
<evidence type="ECO:0000256" key="2">
    <source>
        <dbReference type="ARBA" id="ARBA00022670"/>
    </source>
</evidence>
<dbReference type="InterPro" id="IPR050131">
    <property type="entry name" value="Peptidase_S8_subtilisin-like"/>
</dbReference>
<dbReference type="Proteomes" id="UP000579605">
    <property type="component" value="Unassembled WGS sequence"/>
</dbReference>
<evidence type="ECO:0000259" key="10">
    <source>
        <dbReference type="Pfam" id="PF00082"/>
    </source>
</evidence>
<feature type="compositionally biased region" description="Low complexity" evidence="7">
    <location>
        <begin position="57"/>
        <end position="76"/>
    </location>
</feature>
<evidence type="ECO:0000256" key="7">
    <source>
        <dbReference type="SAM" id="MobiDB-lite"/>
    </source>
</evidence>
<feature type="compositionally biased region" description="Pro residues" evidence="7">
    <location>
        <begin position="40"/>
        <end position="56"/>
    </location>
</feature>
<dbReference type="PANTHER" id="PTHR43806:SF11">
    <property type="entry name" value="CEREVISIN-RELATED"/>
    <property type="match status" value="1"/>
</dbReference>
<keyword evidence="12" id="KW-1185">Reference proteome</keyword>
<keyword evidence="2 5" id="KW-0645">Protease</keyword>
<dbReference type="InterPro" id="IPR000209">
    <property type="entry name" value="Peptidase_S8/S53_dom"/>
</dbReference>
<dbReference type="InterPro" id="IPR022398">
    <property type="entry name" value="Peptidase_S8_His-AS"/>
</dbReference>
<dbReference type="Pfam" id="PF00082">
    <property type="entry name" value="Peptidase_S8"/>
    <property type="match status" value="1"/>
</dbReference>
<feature type="transmembrane region" description="Helical" evidence="8">
    <location>
        <begin position="420"/>
        <end position="442"/>
    </location>
</feature>
<feature type="region of interest" description="Disordered" evidence="7">
    <location>
        <begin position="393"/>
        <end position="413"/>
    </location>
</feature>
<dbReference type="GO" id="GO:0004252">
    <property type="term" value="F:serine-type endopeptidase activity"/>
    <property type="evidence" value="ECO:0007669"/>
    <property type="project" value="UniProtKB-UniRule"/>
</dbReference>
<dbReference type="InterPro" id="IPR023827">
    <property type="entry name" value="Peptidase_S8_Asp-AS"/>
</dbReference>
<dbReference type="EMBL" id="JACBZH010000001">
    <property type="protein sequence ID" value="NYH87373.1"/>
    <property type="molecule type" value="Genomic_DNA"/>
</dbReference>
<feature type="chain" id="PRO_5032823895" evidence="9">
    <location>
        <begin position="38"/>
        <end position="460"/>
    </location>
</feature>
<evidence type="ECO:0000256" key="3">
    <source>
        <dbReference type="ARBA" id="ARBA00022801"/>
    </source>
</evidence>
<keyword evidence="8" id="KW-0812">Transmembrane</keyword>
<feature type="active site" description="Charge relay system" evidence="5">
    <location>
        <position position="164"/>
    </location>
</feature>
<evidence type="ECO:0000256" key="8">
    <source>
        <dbReference type="SAM" id="Phobius"/>
    </source>
</evidence>
<dbReference type="PROSITE" id="PS00138">
    <property type="entry name" value="SUBTILASE_SER"/>
    <property type="match status" value="1"/>
</dbReference>
<feature type="region of interest" description="Disordered" evidence="7">
    <location>
        <begin position="33"/>
        <end position="99"/>
    </location>
</feature>
<dbReference type="PROSITE" id="PS00137">
    <property type="entry name" value="SUBTILASE_HIS"/>
    <property type="match status" value="1"/>
</dbReference>
<dbReference type="PROSITE" id="PS00136">
    <property type="entry name" value="SUBTILASE_ASP"/>
    <property type="match status" value="1"/>
</dbReference>
<evidence type="ECO:0000256" key="4">
    <source>
        <dbReference type="ARBA" id="ARBA00022825"/>
    </source>
</evidence>
<accession>A0A852Z4T1</accession>
<dbReference type="SUPFAM" id="SSF52743">
    <property type="entry name" value="Subtilisin-like"/>
    <property type="match status" value="1"/>
</dbReference>
<keyword evidence="9" id="KW-0732">Signal</keyword>
<dbReference type="RefSeq" id="WP_179785450.1">
    <property type="nucleotide sequence ID" value="NZ_BAAARR010000012.1"/>
</dbReference>
<gene>
    <name evidence="11" type="ORF">F4554_000011</name>
</gene>
<feature type="active site" description="Charge relay system" evidence="5">
    <location>
        <position position="328"/>
    </location>
</feature>
<keyword evidence="4 5" id="KW-0720">Serine protease</keyword>
<evidence type="ECO:0000256" key="9">
    <source>
        <dbReference type="SAM" id="SignalP"/>
    </source>
</evidence>
<evidence type="ECO:0000256" key="5">
    <source>
        <dbReference type="PROSITE-ProRule" id="PRU01240"/>
    </source>
</evidence>
<feature type="active site" description="Charge relay system" evidence="5">
    <location>
        <position position="124"/>
    </location>
</feature>
<evidence type="ECO:0000313" key="11">
    <source>
        <dbReference type="EMBL" id="NYH87373.1"/>
    </source>
</evidence>
<feature type="signal peptide" evidence="9">
    <location>
        <begin position="1"/>
        <end position="37"/>
    </location>
</feature>
<feature type="domain" description="Peptidase S8/S53" evidence="10">
    <location>
        <begin position="115"/>
        <end position="377"/>
    </location>
</feature>
<keyword evidence="8" id="KW-1133">Transmembrane helix</keyword>
<dbReference type="PANTHER" id="PTHR43806">
    <property type="entry name" value="PEPTIDASE S8"/>
    <property type="match status" value="1"/>
</dbReference>
<proteinExistence type="inferred from homology"/>
<reference evidence="11 12" key="1">
    <citation type="submission" date="2020-07" db="EMBL/GenBank/DDBJ databases">
        <title>Sequencing the genomes of 1000 actinobacteria strains.</title>
        <authorList>
            <person name="Klenk H.-P."/>
        </authorList>
    </citation>
    <scope>NUCLEOTIDE SEQUENCE [LARGE SCALE GENOMIC DNA]</scope>
    <source>
        <strain evidence="11 12">DSM 18448</strain>
    </source>
</reference>
<evidence type="ECO:0000256" key="6">
    <source>
        <dbReference type="RuleBase" id="RU003355"/>
    </source>
</evidence>